<keyword evidence="1 6" id="KW-0597">Phosphoprotein</keyword>
<dbReference type="SMART" id="SM00448">
    <property type="entry name" value="REC"/>
    <property type="match status" value="1"/>
</dbReference>
<comment type="caution">
    <text evidence="10">The sequence shown here is derived from an EMBL/GenBank/DDBJ whole genome shotgun (WGS) entry which is preliminary data.</text>
</comment>
<accession>A0A4R6V904</accession>
<name>A0A4R6V904_9ACTN</name>
<dbReference type="SMART" id="SM00862">
    <property type="entry name" value="Trans_reg_C"/>
    <property type="match status" value="1"/>
</dbReference>
<dbReference type="GO" id="GO:0005829">
    <property type="term" value="C:cytosol"/>
    <property type="evidence" value="ECO:0007669"/>
    <property type="project" value="TreeGrafter"/>
</dbReference>
<evidence type="ECO:0000259" key="9">
    <source>
        <dbReference type="PROSITE" id="PS51755"/>
    </source>
</evidence>
<evidence type="ECO:0000256" key="4">
    <source>
        <dbReference type="ARBA" id="ARBA00023125"/>
    </source>
</evidence>
<keyword evidence="11" id="KW-1185">Reference proteome</keyword>
<dbReference type="FunFam" id="1.10.10.10:FF:000005">
    <property type="entry name" value="Two-component system response regulator"/>
    <property type="match status" value="1"/>
</dbReference>
<evidence type="ECO:0000313" key="10">
    <source>
        <dbReference type="EMBL" id="TDQ52898.1"/>
    </source>
</evidence>
<evidence type="ECO:0000256" key="7">
    <source>
        <dbReference type="PROSITE-ProRule" id="PRU01091"/>
    </source>
</evidence>
<dbReference type="Gene3D" id="6.10.250.690">
    <property type="match status" value="1"/>
</dbReference>
<evidence type="ECO:0000313" key="11">
    <source>
        <dbReference type="Proteomes" id="UP000295281"/>
    </source>
</evidence>
<dbReference type="InterPro" id="IPR016032">
    <property type="entry name" value="Sig_transdc_resp-reg_C-effctor"/>
</dbReference>
<keyword evidence="2" id="KW-0902">Two-component regulatory system</keyword>
<dbReference type="Pfam" id="PF00072">
    <property type="entry name" value="Response_reg"/>
    <property type="match status" value="1"/>
</dbReference>
<dbReference type="EMBL" id="SNYN01000005">
    <property type="protein sequence ID" value="TDQ52898.1"/>
    <property type="molecule type" value="Genomic_DNA"/>
</dbReference>
<dbReference type="CDD" id="cd00383">
    <property type="entry name" value="trans_reg_C"/>
    <property type="match status" value="1"/>
</dbReference>
<reference evidence="10 11" key="1">
    <citation type="submission" date="2019-03" db="EMBL/GenBank/DDBJ databases">
        <title>Genomic Encyclopedia of Type Strains, Phase IV (KMG-IV): sequencing the most valuable type-strain genomes for metagenomic binning, comparative biology and taxonomic classification.</title>
        <authorList>
            <person name="Goeker M."/>
        </authorList>
    </citation>
    <scope>NUCLEOTIDE SEQUENCE [LARGE SCALE GENOMIC DNA]</scope>
    <source>
        <strain evidence="10 11">DSM 46770</strain>
    </source>
</reference>
<dbReference type="InterPro" id="IPR001789">
    <property type="entry name" value="Sig_transdc_resp-reg_receiver"/>
</dbReference>
<dbReference type="AlphaFoldDB" id="A0A4R6V904"/>
<dbReference type="InterPro" id="IPR039420">
    <property type="entry name" value="WalR-like"/>
</dbReference>
<dbReference type="SUPFAM" id="SSF52172">
    <property type="entry name" value="CheY-like"/>
    <property type="match status" value="1"/>
</dbReference>
<dbReference type="PROSITE" id="PS50110">
    <property type="entry name" value="RESPONSE_REGULATORY"/>
    <property type="match status" value="1"/>
</dbReference>
<dbReference type="SUPFAM" id="SSF46894">
    <property type="entry name" value="C-terminal effector domain of the bipartite response regulators"/>
    <property type="match status" value="1"/>
</dbReference>
<dbReference type="PANTHER" id="PTHR48111">
    <property type="entry name" value="REGULATOR OF RPOS"/>
    <property type="match status" value="1"/>
</dbReference>
<evidence type="ECO:0000256" key="3">
    <source>
        <dbReference type="ARBA" id="ARBA00023015"/>
    </source>
</evidence>
<dbReference type="Gene3D" id="1.10.10.10">
    <property type="entry name" value="Winged helix-like DNA-binding domain superfamily/Winged helix DNA-binding domain"/>
    <property type="match status" value="1"/>
</dbReference>
<dbReference type="GO" id="GO:0000156">
    <property type="term" value="F:phosphorelay response regulator activity"/>
    <property type="evidence" value="ECO:0007669"/>
    <property type="project" value="TreeGrafter"/>
</dbReference>
<keyword evidence="4 7" id="KW-0238">DNA-binding</keyword>
<organism evidence="10 11">
    <name type="scientific">Actinorugispora endophytica</name>
    <dbReference type="NCBI Taxonomy" id="1605990"/>
    <lineage>
        <taxon>Bacteria</taxon>
        <taxon>Bacillati</taxon>
        <taxon>Actinomycetota</taxon>
        <taxon>Actinomycetes</taxon>
        <taxon>Streptosporangiales</taxon>
        <taxon>Nocardiopsidaceae</taxon>
        <taxon>Actinorugispora</taxon>
    </lineage>
</organism>
<keyword evidence="5" id="KW-0804">Transcription</keyword>
<gene>
    <name evidence="10" type="ORF">EV190_10514</name>
</gene>
<dbReference type="Pfam" id="PF00486">
    <property type="entry name" value="Trans_reg_C"/>
    <property type="match status" value="1"/>
</dbReference>
<evidence type="ECO:0000256" key="5">
    <source>
        <dbReference type="ARBA" id="ARBA00023163"/>
    </source>
</evidence>
<feature type="domain" description="Response regulatory" evidence="8">
    <location>
        <begin position="1"/>
        <end position="114"/>
    </location>
</feature>
<dbReference type="InterPro" id="IPR036388">
    <property type="entry name" value="WH-like_DNA-bd_sf"/>
</dbReference>
<dbReference type="Proteomes" id="UP000295281">
    <property type="component" value="Unassembled WGS sequence"/>
</dbReference>
<feature type="modified residue" description="4-aspartylphosphate" evidence="6">
    <location>
        <position position="49"/>
    </location>
</feature>
<evidence type="ECO:0000256" key="2">
    <source>
        <dbReference type="ARBA" id="ARBA00023012"/>
    </source>
</evidence>
<sequence length="232" mass="24910">MLIVEDEPNILELLTASLRLSGFTTRGAACGDAAAHALDSFTPDIALLDVMLPDRDGFAVAGELRAAVPGLPVLFLTARAGVADRVAGLRAGADDYVTKPFSLEEVVLRINAILRRTGTSAGGGPGRGEPLRYADLELDEDLHEVRRAGRAIRLSPTEFNLLRYLMANAESVLSKPQIMDRVWGQDAGDSRVVESYISYLRRKIDAAGEPLIHTVWGVGYSLRLAGARTAVG</sequence>
<keyword evidence="3" id="KW-0805">Transcription regulation</keyword>
<dbReference type="Gene3D" id="3.40.50.2300">
    <property type="match status" value="1"/>
</dbReference>
<dbReference type="PANTHER" id="PTHR48111:SF28">
    <property type="entry name" value="TRANSCRIPTIONAL REGULATORY PROTEIN TCRX-RELATED"/>
    <property type="match status" value="1"/>
</dbReference>
<feature type="DNA-binding region" description="OmpR/PhoB-type" evidence="7">
    <location>
        <begin position="128"/>
        <end position="224"/>
    </location>
</feature>
<proteinExistence type="predicted"/>
<dbReference type="GO" id="GO:0006355">
    <property type="term" value="P:regulation of DNA-templated transcription"/>
    <property type="evidence" value="ECO:0007669"/>
    <property type="project" value="InterPro"/>
</dbReference>
<evidence type="ECO:0000259" key="8">
    <source>
        <dbReference type="PROSITE" id="PS50110"/>
    </source>
</evidence>
<feature type="domain" description="OmpR/PhoB-type" evidence="9">
    <location>
        <begin position="128"/>
        <end position="224"/>
    </location>
</feature>
<dbReference type="InterPro" id="IPR011006">
    <property type="entry name" value="CheY-like_superfamily"/>
</dbReference>
<dbReference type="GO" id="GO:0032993">
    <property type="term" value="C:protein-DNA complex"/>
    <property type="evidence" value="ECO:0007669"/>
    <property type="project" value="TreeGrafter"/>
</dbReference>
<dbReference type="PROSITE" id="PS51755">
    <property type="entry name" value="OMPR_PHOB"/>
    <property type="match status" value="1"/>
</dbReference>
<protein>
    <submittedName>
        <fullName evidence="10">Two-component system OmpR family response regulator</fullName>
    </submittedName>
</protein>
<evidence type="ECO:0000256" key="1">
    <source>
        <dbReference type="ARBA" id="ARBA00022553"/>
    </source>
</evidence>
<dbReference type="GO" id="GO:0000976">
    <property type="term" value="F:transcription cis-regulatory region binding"/>
    <property type="evidence" value="ECO:0007669"/>
    <property type="project" value="TreeGrafter"/>
</dbReference>
<dbReference type="InterPro" id="IPR001867">
    <property type="entry name" value="OmpR/PhoB-type_DNA-bd"/>
</dbReference>
<evidence type="ECO:0000256" key="6">
    <source>
        <dbReference type="PROSITE-ProRule" id="PRU00169"/>
    </source>
</evidence>